<evidence type="ECO:0000313" key="2">
    <source>
        <dbReference type="Proteomes" id="UP000503297"/>
    </source>
</evidence>
<keyword evidence="2" id="KW-1185">Reference proteome</keyword>
<reference evidence="2" key="1">
    <citation type="submission" date="2020-05" db="EMBL/GenBank/DDBJ databases">
        <title>Novel species in genus Nocardioides.</title>
        <authorList>
            <person name="Zhang G."/>
        </authorList>
    </citation>
    <scope>NUCLEOTIDE SEQUENCE [LARGE SCALE GENOMIC DNA]</scope>
    <source>
        <strain evidence="2">zg-1050</strain>
    </source>
</reference>
<accession>A0A6M8J4W1</accession>
<dbReference type="EMBL" id="CP053716">
    <property type="protein sequence ID" value="QKF07026.1"/>
    <property type="molecule type" value="Genomic_DNA"/>
</dbReference>
<proteinExistence type="predicted"/>
<gene>
    <name evidence="1" type="ORF">HLV38_01955</name>
</gene>
<organism evidence="1 2">
    <name type="scientific">Berryella wangjianweii</name>
    <dbReference type="NCBI Taxonomy" id="2734634"/>
    <lineage>
        <taxon>Bacteria</taxon>
        <taxon>Bacillati</taxon>
        <taxon>Actinomycetota</taxon>
        <taxon>Coriobacteriia</taxon>
        <taxon>Eggerthellales</taxon>
        <taxon>Eggerthellaceae</taxon>
        <taxon>Berryella</taxon>
    </lineage>
</organism>
<name>A0A6M8J4W1_9ACTN</name>
<protein>
    <submittedName>
        <fullName evidence="1">Uncharacterized protein</fullName>
    </submittedName>
</protein>
<dbReference type="KEGG" id="bwa:HLV38_01955"/>
<dbReference type="AlphaFoldDB" id="A0A6M8J4W1"/>
<evidence type="ECO:0000313" key="1">
    <source>
        <dbReference type="EMBL" id="QKF07026.1"/>
    </source>
</evidence>
<dbReference type="Proteomes" id="UP000503297">
    <property type="component" value="Chromosome"/>
</dbReference>
<sequence>MSQNTARYLSWVSILCAVMATFGVGVFLIGYKDLSFGRVATVVVLYVAAVVLAWVSRRSLAASKGSRDE</sequence>
<dbReference type="RefSeq" id="WP_172162701.1">
    <property type="nucleotide sequence ID" value="NZ_CP053716.1"/>
</dbReference>